<organism evidence="2 3">
    <name type="scientific">Photobacterium damselae subsp. damselae</name>
    <name type="common">Listonella damsela</name>
    <dbReference type="NCBI Taxonomy" id="85581"/>
    <lineage>
        <taxon>Bacteria</taxon>
        <taxon>Pseudomonadati</taxon>
        <taxon>Pseudomonadota</taxon>
        <taxon>Gammaproteobacteria</taxon>
        <taxon>Vibrionales</taxon>
        <taxon>Vibrionaceae</taxon>
        <taxon>Photobacterium</taxon>
    </lineage>
</organism>
<evidence type="ECO:0000313" key="2">
    <source>
        <dbReference type="EMBL" id="NVP01602.1"/>
    </source>
</evidence>
<sequence>MSSDTMKVLLISLATSIERRSNAIQLLEKNNIEYEILDAVDGRLGEHSLLQRYNEKKFILHRGRIALPGELGCYASHFLAWKRTVELNQPLVVLEDDFILSNQFEFLIQQAEKLINQYGFIRIEPWRTKCFFSVVSSKNFKLVKFLKVPQCTTGYIISPSCAKHFMEASEEMILPVDVFIRNTYLHHQAIYGLDPCPIRPGNGKTSTIGNRKDKINSMNVKIKKSCFRLYTSFMTGVTNIISR</sequence>
<evidence type="ECO:0000259" key="1">
    <source>
        <dbReference type="Pfam" id="PF01755"/>
    </source>
</evidence>
<name>A0A850QT35_PHODD</name>
<proteinExistence type="predicted"/>
<dbReference type="AlphaFoldDB" id="A0A850QT35"/>
<dbReference type="Proteomes" id="UP000533429">
    <property type="component" value="Unassembled WGS sequence"/>
</dbReference>
<dbReference type="CDD" id="cd06532">
    <property type="entry name" value="Glyco_transf_25"/>
    <property type="match status" value="1"/>
</dbReference>
<reference evidence="2 3" key="1">
    <citation type="submission" date="2020-06" db="EMBL/GenBank/DDBJ databases">
        <title>Photobacterium damselae subsp. damselae comparative genomics.</title>
        <authorList>
            <person name="Osorio C.R."/>
        </authorList>
    </citation>
    <scope>NUCLEOTIDE SEQUENCE [LARGE SCALE GENOMIC DNA]</scope>
    <source>
        <strain evidence="2 3">TW250/03</strain>
    </source>
</reference>
<evidence type="ECO:0000313" key="3">
    <source>
        <dbReference type="Proteomes" id="UP000533429"/>
    </source>
</evidence>
<comment type="caution">
    <text evidence="2">The sequence shown here is derived from an EMBL/GenBank/DDBJ whole genome shotgun (WGS) entry which is preliminary data.</text>
</comment>
<feature type="domain" description="Glycosyl transferase family 25" evidence="1">
    <location>
        <begin position="7"/>
        <end position="180"/>
    </location>
</feature>
<gene>
    <name evidence="2" type="ORF">HWA77_15415</name>
</gene>
<protein>
    <submittedName>
        <fullName evidence="2">Glycosyltransferase family 25 protein</fullName>
    </submittedName>
</protein>
<dbReference type="Pfam" id="PF01755">
    <property type="entry name" value="Glyco_transf_25"/>
    <property type="match status" value="1"/>
</dbReference>
<dbReference type="EMBL" id="JABXOR010000970">
    <property type="protein sequence ID" value="NVP01602.1"/>
    <property type="molecule type" value="Genomic_DNA"/>
</dbReference>
<accession>A0A850QT35</accession>
<keyword evidence="2" id="KW-0808">Transferase</keyword>
<dbReference type="GO" id="GO:0016740">
    <property type="term" value="F:transferase activity"/>
    <property type="evidence" value="ECO:0007669"/>
    <property type="project" value="UniProtKB-KW"/>
</dbReference>
<dbReference type="InterPro" id="IPR002654">
    <property type="entry name" value="Glyco_trans_25"/>
</dbReference>